<name>A0ACD0P8J1_9BASI</name>
<keyword evidence="2" id="KW-1185">Reference proteome</keyword>
<reference evidence="1 2" key="1">
    <citation type="journal article" date="2018" name="Mol. Biol. Evol.">
        <title>Broad Genomic Sampling Reveals a Smut Pathogenic Ancestry of the Fungal Clade Ustilaginomycotina.</title>
        <authorList>
            <person name="Kijpornyongpan T."/>
            <person name="Mondo S.J."/>
            <person name="Barry K."/>
            <person name="Sandor L."/>
            <person name="Lee J."/>
            <person name="Lipzen A."/>
            <person name="Pangilinan J."/>
            <person name="LaButti K."/>
            <person name="Hainaut M."/>
            <person name="Henrissat B."/>
            <person name="Grigoriev I.V."/>
            <person name="Spatafora J.W."/>
            <person name="Aime M.C."/>
        </authorList>
    </citation>
    <scope>NUCLEOTIDE SEQUENCE [LARGE SCALE GENOMIC DNA]</scope>
    <source>
        <strain evidence="1 2">SA 807</strain>
    </source>
</reference>
<evidence type="ECO:0000313" key="2">
    <source>
        <dbReference type="Proteomes" id="UP000245626"/>
    </source>
</evidence>
<accession>A0ACD0P8J1</accession>
<proteinExistence type="predicted"/>
<organism evidence="1 2">
    <name type="scientific">Violaceomyces palustris</name>
    <dbReference type="NCBI Taxonomy" id="1673888"/>
    <lineage>
        <taxon>Eukaryota</taxon>
        <taxon>Fungi</taxon>
        <taxon>Dikarya</taxon>
        <taxon>Basidiomycota</taxon>
        <taxon>Ustilaginomycotina</taxon>
        <taxon>Ustilaginomycetes</taxon>
        <taxon>Violaceomycetales</taxon>
        <taxon>Violaceomycetaceae</taxon>
        <taxon>Violaceomyces</taxon>
    </lineage>
</organism>
<evidence type="ECO:0000313" key="1">
    <source>
        <dbReference type="EMBL" id="PWN54336.1"/>
    </source>
</evidence>
<gene>
    <name evidence="1" type="ORF">IE53DRAFT_383117</name>
</gene>
<protein>
    <submittedName>
        <fullName evidence="1">t-SNARE</fullName>
    </submittedName>
</protein>
<dbReference type="EMBL" id="KZ819688">
    <property type="protein sequence ID" value="PWN54336.1"/>
    <property type="molecule type" value="Genomic_DNA"/>
</dbReference>
<dbReference type="Proteomes" id="UP000245626">
    <property type="component" value="Unassembled WGS sequence"/>
</dbReference>
<sequence length="385" mass="42253">MSYTPTSHYGLSVKDRTSEFQSCLENIISRSESSNPRQRLINGQANKSQSTKGEFARRAQAIAKDISSTTTKLSRLAQLARRKTLFDDRPVEISELTYIIKHDIAAINRQLADLQAFNKSQKSARQGQDRAEEHRGNVVTLLQSKLAGATTSFQDILEVRTQNMKASRDRTQQFMFSGSGPGAPPGENSVLRSRIKSPLDAPHGSLPNDPALRPDSPLYNPTRAAATASAGRLQPGGTTQDLYDPKGKAKLGGGDTDFLALDMGGGSREGSGNGGLAADGSQYMQMQLMEQQQDNYMQQRSSAIESIESTISELGQIFGQLAHMVAEQRETVQRIDDNVMEVVDNVGGAQRELLKYYASVSSNRWLMLKIFGVVIIFFLLFILVS</sequence>